<feature type="domain" description="4Fe-4S ferredoxin-type" evidence="5">
    <location>
        <begin position="92"/>
        <end position="121"/>
    </location>
</feature>
<dbReference type="EMBL" id="QMIF01000003">
    <property type="protein sequence ID" value="TVM35153.1"/>
    <property type="molecule type" value="Genomic_DNA"/>
</dbReference>
<dbReference type="SUPFAM" id="SSF54862">
    <property type="entry name" value="4Fe-4S ferredoxins"/>
    <property type="match status" value="1"/>
</dbReference>
<dbReference type="InterPro" id="IPR017896">
    <property type="entry name" value="4Fe4S_Fe-S-bd"/>
</dbReference>
<evidence type="ECO:0000256" key="2">
    <source>
        <dbReference type="ARBA" id="ARBA00022723"/>
    </source>
</evidence>
<dbReference type="GO" id="GO:0051539">
    <property type="term" value="F:4 iron, 4 sulfur cluster binding"/>
    <property type="evidence" value="ECO:0007669"/>
    <property type="project" value="UniProtKB-KW"/>
</dbReference>
<sequence>MNNIASKTIDPSAPRKAYRKIIMLTFPSEVSGSPMVCNLTRLFDLSVNILRAQITPRRDGFMTVELFGEEEMFHEAISYLKGLGIKISTPEQTIFRDEDSCMQCGVCVAICHTEALSLDKNTRRVVFDMERCATCGQCTRVCPVKAMRIEVDQ</sequence>
<dbReference type="Proteomes" id="UP000434052">
    <property type="component" value="Unassembled WGS sequence"/>
</dbReference>
<dbReference type="Gene3D" id="3.30.70.20">
    <property type="match status" value="1"/>
</dbReference>
<dbReference type="Proteomes" id="UP000503251">
    <property type="component" value="Chromosome"/>
</dbReference>
<dbReference type="Pfam" id="PF12838">
    <property type="entry name" value="Fer4_7"/>
    <property type="match status" value="1"/>
</dbReference>
<evidence type="ECO:0000256" key="4">
    <source>
        <dbReference type="ARBA" id="ARBA00023014"/>
    </source>
</evidence>
<dbReference type="GO" id="GO:0046872">
    <property type="term" value="F:metal ion binding"/>
    <property type="evidence" value="ECO:0007669"/>
    <property type="project" value="UniProtKB-KW"/>
</dbReference>
<dbReference type="SUPFAM" id="SSF55021">
    <property type="entry name" value="ACT-like"/>
    <property type="match status" value="1"/>
</dbReference>
<reference evidence="7 8" key="1">
    <citation type="submission" date="2018-06" db="EMBL/GenBank/DDBJ databases">
        <title>Complete genome of Desulfovibrio marinus P48SEP.</title>
        <authorList>
            <person name="Crispim J.S."/>
            <person name="Vidigal P.M.P."/>
            <person name="Silva L.C.F."/>
            <person name="Araujo L.C."/>
            <person name="Laguardia C.N."/>
            <person name="Dias R.S."/>
            <person name="Sousa M.P."/>
            <person name="Paula S.O."/>
            <person name="Silva C."/>
        </authorList>
    </citation>
    <scope>NUCLEOTIDE SEQUENCE [LARGE SCALE GENOMIC DNA]</scope>
    <source>
        <strain evidence="7 8">P48SEP</strain>
    </source>
</reference>
<dbReference type="InterPro" id="IPR050572">
    <property type="entry name" value="Fe-S_Ferredoxin"/>
</dbReference>
<accession>A0A6P1ZIN7</accession>
<dbReference type="InterPro" id="IPR017900">
    <property type="entry name" value="4Fe4S_Fe_S_CS"/>
</dbReference>
<keyword evidence="2" id="KW-0479">Metal-binding</keyword>
<name>A0A6P1ZIN7_9BACT</name>
<dbReference type="PROSITE" id="PS51379">
    <property type="entry name" value="4FE4S_FER_2"/>
    <property type="match status" value="2"/>
</dbReference>
<evidence type="ECO:0000259" key="5">
    <source>
        <dbReference type="PROSITE" id="PS51379"/>
    </source>
</evidence>
<evidence type="ECO:0000313" key="8">
    <source>
        <dbReference type="Proteomes" id="UP000434052"/>
    </source>
</evidence>
<evidence type="ECO:0000313" key="7">
    <source>
        <dbReference type="EMBL" id="TVM35153.1"/>
    </source>
</evidence>
<dbReference type="PANTHER" id="PTHR43687:SF1">
    <property type="entry name" value="FERREDOXIN III"/>
    <property type="match status" value="1"/>
</dbReference>
<dbReference type="Gene3D" id="3.30.70.260">
    <property type="match status" value="1"/>
</dbReference>
<dbReference type="SMART" id="SM00930">
    <property type="entry name" value="NIL"/>
    <property type="match status" value="1"/>
</dbReference>
<reference evidence="6 9" key="2">
    <citation type="submission" date="2019-04" db="EMBL/GenBank/DDBJ databases">
        <title>Isolation and culture of sulfate reducing bacteria from the cold seep of the South China Sea.</title>
        <authorList>
            <person name="Sun C."/>
            <person name="Liu R."/>
        </authorList>
    </citation>
    <scope>NUCLEOTIDE SEQUENCE [LARGE SCALE GENOMIC DNA]</scope>
    <source>
        <strain evidence="6 9">CS1</strain>
    </source>
</reference>
<evidence type="ECO:0000313" key="6">
    <source>
        <dbReference type="EMBL" id="QJT08260.1"/>
    </source>
</evidence>
<evidence type="ECO:0000313" key="9">
    <source>
        <dbReference type="Proteomes" id="UP000503251"/>
    </source>
</evidence>
<evidence type="ECO:0000256" key="3">
    <source>
        <dbReference type="ARBA" id="ARBA00023004"/>
    </source>
</evidence>
<dbReference type="RefSeq" id="WP_144234710.1">
    <property type="nucleotide sequence ID" value="NZ_CP039543.1"/>
</dbReference>
<dbReference type="InterPro" id="IPR045865">
    <property type="entry name" value="ACT-like_dom_sf"/>
</dbReference>
<dbReference type="PROSITE" id="PS00198">
    <property type="entry name" value="4FE4S_FER_1"/>
    <property type="match status" value="1"/>
</dbReference>
<keyword evidence="3" id="KW-0408">Iron</keyword>
<dbReference type="EMBL" id="CP039543">
    <property type="protein sequence ID" value="QJT08260.1"/>
    <property type="molecule type" value="Genomic_DNA"/>
</dbReference>
<organism evidence="7 8">
    <name type="scientific">Oceanidesulfovibrio marinus</name>
    <dbReference type="NCBI Taxonomy" id="370038"/>
    <lineage>
        <taxon>Bacteria</taxon>
        <taxon>Pseudomonadati</taxon>
        <taxon>Thermodesulfobacteriota</taxon>
        <taxon>Desulfovibrionia</taxon>
        <taxon>Desulfovibrionales</taxon>
        <taxon>Desulfovibrionaceae</taxon>
        <taxon>Oceanidesulfovibrio</taxon>
    </lineage>
</organism>
<dbReference type="OrthoDB" id="9808559at2"/>
<dbReference type="AlphaFoldDB" id="A0A6P1ZIN7"/>
<keyword evidence="1" id="KW-0004">4Fe-4S</keyword>
<proteinExistence type="predicted"/>
<keyword evidence="4" id="KW-0411">Iron-sulfur</keyword>
<protein>
    <submittedName>
        <fullName evidence="7">(Fe-S)-binding protein</fullName>
    </submittedName>
    <submittedName>
        <fullName evidence="6">4Fe-4S dicluster domain-containing protein</fullName>
    </submittedName>
</protein>
<dbReference type="PANTHER" id="PTHR43687">
    <property type="entry name" value="ADENYLYLSULFATE REDUCTASE, BETA SUBUNIT"/>
    <property type="match status" value="1"/>
</dbReference>
<evidence type="ECO:0000256" key="1">
    <source>
        <dbReference type="ARBA" id="ARBA00022485"/>
    </source>
</evidence>
<feature type="domain" description="4Fe-4S ferredoxin-type" evidence="5">
    <location>
        <begin position="123"/>
        <end position="152"/>
    </location>
</feature>
<dbReference type="Pfam" id="PF09383">
    <property type="entry name" value="NIL"/>
    <property type="match status" value="1"/>
</dbReference>
<keyword evidence="9" id="KW-1185">Reference proteome</keyword>
<gene>
    <name evidence="7" type="ORF">DQK91_07080</name>
    <name evidence="6" type="ORF">E8L03_04655</name>
</gene>
<dbReference type="InterPro" id="IPR018449">
    <property type="entry name" value="NIL_domain"/>
</dbReference>